<evidence type="ECO:0000256" key="1">
    <source>
        <dbReference type="ARBA" id="ARBA00008136"/>
    </source>
</evidence>
<dbReference type="SUPFAM" id="SSF143081">
    <property type="entry name" value="BB1717-like"/>
    <property type="match status" value="1"/>
</dbReference>
<evidence type="ECO:0000256" key="2">
    <source>
        <dbReference type="ARBA" id="ARBA00022670"/>
    </source>
</evidence>
<evidence type="ECO:0000256" key="8">
    <source>
        <dbReference type="RuleBase" id="RU364100"/>
    </source>
</evidence>
<dbReference type="PANTHER" id="PTHR13604">
    <property type="entry name" value="DC12-RELATED"/>
    <property type="match status" value="1"/>
</dbReference>
<evidence type="ECO:0000256" key="7">
    <source>
        <dbReference type="ARBA" id="ARBA00023239"/>
    </source>
</evidence>
<evidence type="ECO:0000256" key="3">
    <source>
        <dbReference type="ARBA" id="ARBA00022763"/>
    </source>
</evidence>
<gene>
    <name evidence="9" type="ORF">BAU18_001490</name>
</gene>
<keyword evidence="3" id="KW-0227">DNA damage</keyword>
<dbReference type="InterPro" id="IPR036590">
    <property type="entry name" value="SRAP-like"/>
</dbReference>
<reference evidence="10" key="1">
    <citation type="submission" date="2016-06" db="EMBL/GenBank/DDBJ databases">
        <title>Four novel species of enterococci isolated from chicken manure.</title>
        <authorList>
            <person name="Van Tyne D."/>
        </authorList>
    </citation>
    <scope>NUCLEOTIDE SEQUENCE [LARGE SCALE GENOMIC DNA]</scope>
    <source>
        <strain evidence="10">JM9A</strain>
    </source>
</reference>
<evidence type="ECO:0000256" key="4">
    <source>
        <dbReference type="ARBA" id="ARBA00022801"/>
    </source>
</evidence>
<accession>A0ABV0F1M7</accession>
<dbReference type="Proteomes" id="UP001429357">
    <property type="component" value="Unassembled WGS sequence"/>
</dbReference>
<protein>
    <recommendedName>
        <fullName evidence="8">Abasic site processing protein</fullName>
        <ecNumber evidence="8">3.4.-.-</ecNumber>
    </recommendedName>
</protein>
<keyword evidence="5" id="KW-0190">Covalent protein-DNA linkage</keyword>
<dbReference type="Gene3D" id="3.90.1680.10">
    <property type="entry name" value="SOS response associated peptidase-like"/>
    <property type="match status" value="1"/>
</dbReference>
<proteinExistence type="inferred from homology"/>
<keyword evidence="7" id="KW-0456">Lyase</keyword>
<dbReference type="EMBL" id="MAEI02000001">
    <property type="protein sequence ID" value="MEO1781897.1"/>
    <property type="molecule type" value="Genomic_DNA"/>
</dbReference>
<evidence type="ECO:0000313" key="10">
    <source>
        <dbReference type="Proteomes" id="UP001429357"/>
    </source>
</evidence>
<reference evidence="9 10" key="2">
    <citation type="submission" date="2024-02" db="EMBL/GenBank/DDBJ databases">
        <title>The Genome Sequence of Enterococcus diestrammenae JM9A.</title>
        <authorList>
            <person name="Earl A."/>
            <person name="Manson A."/>
            <person name="Gilmore M."/>
            <person name="Sanders J."/>
            <person name="Shea T."/>
            <person name="Howe W."/>
            <person name="Livny J."/>
            <person name="Cuomo C."/>
            <person name="Neafsey D."/>
            <person name="Birren B."/>
        </authorList>
    </citation>
    <scope>NUCLEOTIDE SEQUENCE [LARGE SCALE GENOMIC DNA]</scope>
    <source>
        <strain evidence="9 10">JM9A</strain>
    </source>
</reference>
<dbReference type="InterPro" id="IPR003738">
    <property type="entry name" value="SRAP"/>
</dbReference>
<name>A0ABV0F1M7_9ENTE</name>
<evidence type="ECO:0000256" key="6">
    <source>
        <dbReference type="ARBA" id="ARBA00023125"/>
    </source>
</evidence>
<comment type="caution">
    <text evidence="9">The sequence shown here is derived from an EMBL/GenBank/DDBJ whole genome shotgun (WGS) entry which is preliminary data.</text>
</comment>
<organism evidence="9 10">
    <name type="scientific">Enterococcus diestrammenae</name>
    <dbReference type="NCBI Taxonomy" id="1155073"/>
    <lineage>
        <taxon>Bacteria</taxon>
        <taxon>Bacillati</taxon>
        <taxon>Bacillota</taxon>
        <taxon>Bacilli</taxon>
        <taxon>Lactobacillales</taxon>
        <taxon>Enterococcaceae</taxon>
        <taxon>Enterococcus</taxon>
    </lineage>
</organism>
<dbReference type="PANTHER" id="PTHR13604:SF0">
    <property type="entry name" value="ABASIC SITE PROCESSING PROTEIN HMCES"/>
    <property type="match status" value="1"/>
</dbReference>
<dbReference type="EC" id="3.4.-.-" evidence="8"/>
<keyword evidence="6" id="KW-0238">DNA-binding</keyword>
<dbReference type="Pfam" id="PF02586">
    <property type="entry name" value="SRAP"/>
    <property type="match status" value="1"/>
</dbReference>
<evidence type="ECO:0000256" key="5">
    <source>
        <dbReference type="ARBA" id="ARBA00023124"/>
    </source>
</evidence>
<sequence>MCGRYLFNPITGELDEYYKIALGMGPAKQGEVFPSEQVITLGSGEGQKMRLAFTHWGFSHPKSKQLIINARSETVQEKPTFAPSFANKRCLFPMTGFYEWGADKQKYLFTSSDEGPLYVAGLYRLVADRVESVILTTEPNDLVAPIHNRMPLIIPKDAIRGWLNDLATAEGLLAKTDTTSLVITAA</sequence>
<keyword evidence="2 8" id="KW-0645">Protease</keyword>
<keyword evidence="10" id="KW-1185">Reference proteome</keyword>
<comment type="similarity">
    <text evidence="1 8">Belongs to the SOS response-associated peptidase family.</text>
</comment>
<dbReference type="RefSeq" id="WP_161869192.1">
    <property type="nucleotide sequence ID" value="NZ_MAEI02000001.1"/>
</dbReference>
<evidence type="ECO:0000313" key="9">
    <source>
        <dbReference type="EMBL" id="MEO1781897.1"/>
    </source>
</evidence>
<keyword evidence="4 8" id="KW-0378">Hydrolase</keyword>